<organism evidence="2 3">
    <name type="scientific">Panagrolaimus davidi</name>
    <dbReference type="NCBI Taxonomy" id="227884"/>
    <lineage>
        <taxon>Eukaryota</taxon>
        <taxon>Metazoa</taxon>
        <taxon>Ecdysozoa</taxon>
        <taxon>Nematoda</taxon>
        <taxon>Chromadorea</taxon>
        <taxon>Rhabditida</taxon>
        <taxon>Tylenchina</taxon>
        <taxon>Panagrolaimomorpha</taxon>
        <taxon>Panagrolaimoidea</taxon>
        <taxon>Panagrolaimidae</taxon>
        <taxon>Panagrolaimus</taxon>
    </lineage>
</organism>
<sequence length="601" mass="67115">MDPDASTSALPLDSTNKIRDIKMEENAKKEDSLKEFEDQKAVTNVKKGEEENAIIKKKVSILSVKSRSKKEDEKTEECNNDDDGSKMIDPTKIDEQNPTTSKTSKLIKKEKFSRSKKLSVEETQRPFDSTKITSKRRRSSIPDFSQEESAGTNPALFIWHKEAFKNSPDQEEEYLTSDLIESEVEDTDSPPPSNMVVSESTIMFLHPESSGNISNENTHEHVSQKPDKEEFHLSEPVEDLIDDAFDDSEIFENDFNVIVEEVDLKTGNTIDTPRSSDSGSDHFLSPDTEVLQEFTAENVSSSEIKEPPTIKLSNAFLEEALKVILEESKNEMPNIITNNEPLSTTSSPTSENIKTILEKDCIETVNEESFGKPPRPPSRAKKLSIHSSEIQQPTTSSDFVQENTTLISEPDNNLPSSCSTESFEPSLIVEPILLNELQEPPLTPTSSSIPLPPPLPPKLSKSLKSDTAIENIPSNTNELCLPRIFQTLTIFPQQFRPLPEDILQTIAVGGNPSRVFSEKATIEIKRPYQYVKLIFIEHTENSETRQIGKLSLRKKDILPISGKDVVLPVQGSPLTRSTVSTILGEICLNMESKSENIVKLG</sequence>
<feature type="compositionally biased region" description="Polar residues" evidence="1">
    <location>
        <begin position="385"/>
        <end position="398"/>
    </location>
</feature>
<accession>A0A914NYP9</accession>
<proteinExistence type="predicted"/>
<dbReference type="Proteomes" id="UP000887578">
    <property type="component" value="Unplaced"/>
</dbReference>
<evidence type="ECO:0000313" key="2">
    <source>
        <dbReference type="Proteomes" id="UP000887578"/>
    </source>
</evidence>
<feature type="compositionally biased region" description="Basic and acidic residues" evidence="1">
    <location>
        <begin position="107"/>
        <end position="125"/>
    </location>
</feature>
<dbReference type="AlphaFoldDB" id="A0A914NYP9"/>
<feature type="compositionally biased region" description="Polar residues" evidence="1">
    <location>
        <begin position="1"/>
        <end position="15"/>
    </location>
</feature>
<feature type="region of interest" description="Disordered" evidence="1">
    <location>
        <begin position="207"/>
        <end position="230"/>
    </location>
</feature>
<keyword evidence="2" id="KW-1185">Reference proteome</keyword>
<feature type="region of interest" description="Disordered" evidence="1">
    <location>
        <begin position="61"/>
        <end position="152"/>
    </location>
</feature>
<feature type="region of interest" description="Disordered" evidence="1">
    <location>
        <begin position="366"/>
        <end position="398"/>
    </location>
</feature>
<protein>
    <submittedName>
        <fullName evidence="3">Uncharacterized protein</fullName>
    </submittedName>
</protein>
<reference evidence="3" key="1">
    <citation type="submission" date="2022-11" db="UniProtKB">
        <authorList>
            <consortium name="WormBaseParasite"/>
        </authorList>
    </citation>
    <scope>IDENTIFICATION</scope>
</reference>
<feature type="region of interest" description="Disordered" evidence="1">
    <location>
        <begin position="439"/>
        <end position="462"/>
    </location>
</feature>
<feature type="region of interest" description="Disordered" evidence="1">
    <location>
        <begin position="1"/>
        <end position="23"/>
    </location>
</feature>
<feature type="compositionally biased region" description="Basic and acidic residues" evidence="1">
    <location>
        <begin position="217"/>
        <end position="230"/>
    </location>
</feature>
<name>A0A914NYP9_9BILA</name>
<dbReference type="WBParaSite" id="PDA_v2.g10590.t1">
    <property type="protein sequence ID" value="PDA_v2.g10590.t1"/>
    <property type="gene ID" value="PDA_v2.g10590"/>
</dbReference>
<evidence type="ECO:0000313" key="3">
    <source>
        <dbReference type="WBParaSite" id="PDA_v2.g10590.t1"/>
    </source>
</evidence>
<feature type="compositionally biased region" description="Basic and acidic residues" evidence="1">
    <location>
        <begin position="69"/>
        <end position="95"/>
    </location>
</feature>
<evidence type="ECO:0000256" key="1">
    <source>
        <dbReference type="SAM" id="MobiDB-lite"/>
    </source>
</evidence>